<dbReference type="AlphaFoldDB" id="A0A384JIK7"/>
<dbReference type="VEuPathDB" id="FungiDB:Bcin05g07760"/>
<dbReference type="OrthoDB" id="3557639at2759"/>
<reference evidence="2 3" key="1">
    <citation type="journal article" date="2011" name="PLoS Genet.">
        <title>Genomic analysis of the necrotrophic fungal pathogens Sclerotinia sclerotiorum and Botrytis cinerea.</title>
        <authorList>
            <person name="Amselem J."/>
            <person name="Cuomo C.A."/>
            <person name="van Kan J.A."/>
            <person name="Viaud M."/>
            <person name="Benito E.P."/>
            <person name="Couloux A."/>
            <person name="Coutinho P.M."/>
            <person name="de Vries R.P."/>
            <person name="Dyer P.S."/>
            <person name="Fillinger S."/>
            <person name="Fournier E."/>
            <person name="Gout L."/>
            <person name="Hahn M."/>
            <person name="Kohn L."/>
            <person name="Lapalu N."/>
            <person name="Plummer K.M."/>
            <person name="Pradier J.M."/>
            <person name="Quevillon E."/>
            <person name="Sharon A."/>
            <person name="Simon A."/>
            <person name="ten Have A."/>
            <person name="Tudzynski B."/>
            <person name="Tudzynski P."/>
            <person name="Wincker P."/>
            <person name="Andrew M."/>
            <person name="Anthouard V."/>
            <person name="Beever R.E."/>
            <person name="Beffa R."/>
            <person name="Benoit I."/>
            <person name="Bouzid O."/>
            <person name="Brault B."/>
            <person name="Chen Z."/>
            <person name="Choquer M."/>
            <person name="Collemare J."/>
            <person name="Cotton P."/>
            <person name="Danchin E.G."/>
            <person name="Da Silva C."/>
            <person name="Gautier A."/>
            <person name="Giraud C."/>
            <person name="Giraud T."/>
            <person name="Gonzalez C."/>
            <person name="Grossetete S."/>
            <person name="Guldener U."/>
            <person name="Henrissat B."/>
            <person name="Howlett B.J."/>
            <person name="Kodira C."/>
            <person name="Kretschmer M."/>
            <person name="Lappartient A."/>
            <person name="Leroch M."/>
            <person name="Levis C."/>
            <person name="Mauceli E."/>
            <person name="Neuveglise C."/>
            <person name="Oeser B."/>
            <person name="Pearson M."/>
            <person name="Poulain J."/>
            <person name="Poussereau N."/>
            <person name="Quesneville H."/>
            <person name="Rascle C."/>
            <person name="Schumacher J."/>
            <person name="Segurens B."/>
            <person name="Sexton A."/>
            <person name="Silva E."/>
            <person name="Sirven C."/>
            <person name="Soanes D.M."/>
            <person name="Talbot N.J."/>
            <person name="Templeton M."/>
            <person name="Yandava C."/>
            <person name="Yarden O."/>
            <person name="Zeng Q."/>
            <person name="Rollins J.A."/>
            <person name="Lebrun M.H."/>
            <person name="Dickman M."/>
        </authorList>
    </citation>
    <scope>NUCLEOTIDE SEQUENCE [LARGE SCALE GENOMIC DNA]</scope>
    <source>
        <strain evidence="2 3">B05.10</strain>
    </source>
</reference>
<dbReference type="Proteomes" id="UP000001798">
    <property type="component" value="Chromosome 5"/>
</dbReference>
<dbReference type="RefSeq" id="XP_024549005.1">
    <property type="nucleotide sequence ID" value="XM_024693220.1"/>
</dbReference>
<dbReference type="GeneID" id="36394210"/>
<evidence type="ECO:0000313" key="3">
    <source>
        <dbReference type="Proteomes" id="UP000001798"/>
    </source>
</evidence>
<gene>
    <name evidence="2" type="ORF">BCIN_05g07760</name>
</gene>
<reference evidence="2 3" key="2">
    <citation type="journal article" date="2012" name="Eukaryot. Cell">
        <title>Genome update of Botrytis cinerea strains B05.10 and T4.</title>
        <authorList>
            <person name="Staats M."/>
            <person name="van Kan J.A."/>
        </authorList>
    </citation>
    <scope>NUCLEOTIDE SEQUENCE [LARGE SCALE GENOMIC DNA]</scope>
    <source>
        <strain evidence="2 3">B05.10</strain>
    </source>
</reference>
<sequence>MFRMVHHTRGSAIAAFLTRNHRPITFSRSIHNVKLVGLHNQLFQPDPEMIRFDGLRLHGPTDKMVTHPGCIEPARAIASEATRYPNFAQNSKKIETPTILVASVTVLIAESPAEIPLLSKATFGELIAALGDAIESLTWVHSGRPRKSTKLPKDTENTIGGGEEVL</sequence>
<feature type="region of interest" description="Disordered" evidence="1">
    <location>
        <begin position="144"/>
        <end position="166"/>
    </location>
</feature>
<proteinExistence type="predicted"/>
<reference evidence="2 3" key="3">
    <citation type="journal article" date="2017" name="Mol. Plant Pathol.">
        <title>A gapless genome sequence of the fungus Botrytis cinerea.</title>
        <authorList>
            <person name="Van Kan J.A."/>
            <person name="Stassen J.H."/>
            <person name="Mosbach A."/>
            <person name="Van Der Lee T.A."/>
            <person name="Faino L."/>
            <person name="Farmer A.D."/>
            <person name="Papasotiriou D.G."/>
            <person name="Zhou S."/>
            <person name="Seidl M.F."/>
            <person name="Cottam E."/>
            <person name="Edel D."/>
            <person name="Hahn M."/>
            <person name="Schwartz D.C."/>
            <person name="Dietrich R.A."/>
            <person name="Widdison S."/>
            <person name="Scalliet G."/>
        </authorList>
    </citation>
    <scope>NUCLEOTIDE SEQUENCE [LARGE SCALE GENOMIC DNA]</scope>
    <source>
        <strain evidence="2 3">B05.10</strain>
    </source>
</reference>
<accession>A0A384JIK7</accession>
<dbReference type="EMBL" id="CP009809">
    <property type="protein sequence ID" value="ATZ50425.1"/>
    <property type="molecule type" value="Genomic_DNA"/>
</dbReference>
<name>A0A384JIK7_BOTFB</name>
<keyword evidence="3" id="KW-1185">Reference proteome</keyword>
<dbReference type="KEGG" id="bfu:BCIN_05g07760"/>
<evidence type="ECO:0000313" key="2">
    <source>
        <dbReference type="EMBL" id="ATZ50425.1"/>
    </source>
</evidence>
<organism evidence="2 3">
    <name type="scientific">Botryotinia fuckeliana (strain B05.10)</name>
    <name type="common">Noble rot fungus</name>
    <name type="synonym">Botrytis cinerea</name>
    <dbReference type="NCBI Taxonomy" id="332648"/>
    <lineage>
        <taxon>Eukaryota</taxon>
        <taxon>Fungi</taxon>
        <taxon>Dikarya</taxon>
        <taxon>Ascomycota</taxon>
        <taxon>Pezizomycotina</taxon>
        <taxon>Leotiomycetes</taxon>
        <taxon>Helotiales</taxon>
        <taxon>Sclerotiniaceae</taxon>
        <taxon>Botrytis</taxon>
    </lineage>
</organism>
<protein>
    <submittedName>
        <fullName evidence="2">Uncharacterized protein</fullName>
    </submittedName>
</protein>
<evidence type="ECO:0000256" key="1">
    <source>
        <dbReference type="SAM" id="MobiDB-lite"/>
    </source>
</evidence>